<evidence type="ECO:0000256" key="13">
    <source>
        <dbReference type="SAM" id="SignalP"/>
    </source>
</evidence>
<feature type="transmembrane region" description="Helical" evidence="12">
    <location>
        <begin position="202"/>
        <end position="222"/>
    </location>
</feature>
<feature type="signal peptide" evidence="13">
    <location>
        <begin position="1"/>
        <end position="27"/>
    </location>
</feature>
<feature type="non-terminal residue" evidence="15">
    <location>
        <position position="537"/>
    </location>
</feature>
<dbReference type="GO" id="GO:0016020">
    <property type="term" value="C:membrane"/>
    <property type="evidence" value="ECO:0007669"/>
    <property type="project" value="UniProtKB-SubCell"/>
</dbReference>
<feature type="transmembrane region" description="Helical" evidence="12">
    <location>
        <begin position="506"/>
        <end position="522"/>
    </location>
</feature>
<reference evidence="15 16" key="1">
    <citation type="journal article" date="2013" name="BMC Genomics">
        <title>The miniature genome of a carnivorous plant Genlisea aurea contains a low number of genes and short non-coding sequences.</title>
        <authorList>
            <person name="Leushkin E.V."/>
            <person name="Sutormin R.A."/>
            <person name="Nabieva E.R."/>
            <person name="Penin A.A."/>
            <person name="Kondrashov A.S."/>
            <person name="Logacheva M.D."/>
        </authorList>
    </citation>
    <scope>NUCLEOTIDE SEQUENCE [LARGE SCALE GENOMIC DNA]</scope>
</reference>
<gene>
    <name evidence="15" type="ORF">M569_16020</name>
</gene>
<keyword evidence="8" id="KW-0915">Sodium</keyword>
<keyword evidence="16" id="KW-1185">Reference proteome</keyword>
<evidence type="ECO:0000256" key="4">
    <source>
        <dbReference type="ARBA" id="ARBA00022538"/>
    </source>
</evidence>
<feature type="transmembrane region" description="Helical" evidence="12">
    <location>
        <begin position="364"/>
        <end position="384"/>
    </location>
</feature>
<dbReference type="OrthoDB" id="407410at2759"/>
<feature type="domain" description="Sodium/calcium exchanger membrane region" evidence="14">
    <location>
        <begin position="101"/>
        <end position="243"/>
    </location>
</feature>
<dbReference type="Proteomes" id="UP000015453">
    <property type="component" value="Unassembled WGS sequence"/>
</dbReference>
<feature type="transmembrane region" description="Helical" evidence="12">
    <location>
        <begin position="166"/>
        <end position="190"/>
    </location>
</feature>
<keyword evidence="5 12" id="KW-0812">Transmembrane</keyword>
<organism evidence="15 16">
    <name type="scientific">Genlisea aurea</name>
    <dbReference type="NCBI Taxonomy" id="192259"/>
    <lineage>
        <taxon>Eukaryota</taxon>
        <taxon>Viridiplantae</taxon>
        <taxon>Streptophyta</taxon>
        <taxon>Embryophyta</taxon>
        <taxon>Tracheophyta</taxon>
        <taxon>Spermatophyta</taxon>
        <taxon>Magnoliopsida</taxon>
        <taxon>eudicotyledons</taxon>
        <taxon>Gunneridae</taxon>
        <taxon>Pentapetalae</taxon>
        <taxon>asterids</taxon>
        <taxon>lamiids</taxon>
        <taxon>Lamiales</taxon>
        <taxon>Lentibulariaceae</taxon>
        <taxon>Genlisea</taxon>
    </lineage>
</organism>
<dbReference type="InterPro" id="IPR051359">
    <property type="entry name" value="CaCA_antiporter"/>
</dbReference>
<evidence type="ECO:0000259" key="14">
    <source>
        <dbReference type="Pfam" id="PF01699"/>
    </source>
</evidence>
<dbReference type="GO" id="GO:0015297">
    <property type="term" value="F:antiporter activity"/>
    <property type="evidence" value="ECO:0007669"/>
    <property type="project" value="UniProtKB-KW"/>
</dbReference>
<evidence type="ECO:0000256" key="6">
    <source>
        <dbReference type="ARBA" id="ARBA00022958"/>
    </source>
</evidence>
<evidence type="ECO:0000256" key="3">
    <source>
        <dbReference type="ARBA" id="ARBA00022449"/>
    </source>
</evidence>
<dbReference type="PANTHER" id="PTHR12266:SF36">
    <property type="entry name" value="OS10G0436900 PROTEIN"/>
    <property type="match status" value="1"/>
</dbReference>
<evidence type="ECO:0000313" key="16">
    <source>
        <dbReference type="Proteomes" id="UP000015453"/>
    </source>
</evidence>
<keyword evidence="7 12" id="KW-1133">Transmembrane helix</keyword>
<feature type="transmembrane region" description="Helical" evidence="12">
    <location>
        <begin position="391"/>
        <end position="410"/>
    </location>
</feature>
<keyword evidence="10" id="KW-0739">Sodium transport</keyword>
<comment type="similarity">
    <text evidence="11">Belongs to the Ca(2+):cation antiporter (CaCA) (TC 2.A.19) family. Cation/calcium exchanger (CCX) subfamily.</text>
</comment>
<dbReference type="GO" id="GO:0006813">
    <property type="term" value="P:potassium ion transport"/>
    <property type="evidence" value="ECO:0007669"/>
    <property type="project" value="UniProtKB-KW"/>
</dbReference>
<evidence type="ECO:0000313" key="15">
    <source>
        <dbReference type="EMBL" id="EPS58793.1"/>
    </source>
</evidence>
<dbReference type="InterPro" id="IPR004837">
    <property type="entry name" value="NaCa_Exmemb"/>
</dbReference>
<evidence type="ECO:0000256" key="11">
    <source>
        <dbReference type="ARBA" id="ARBA00038187"/>
    </source>
</evidence>
<feature type="transmembrane region" description="Helical" evidence="12">
    <location>
        <begin position="293"/>
        <end position="311"/>
    </location>
</feature>
<name>S8D7T7_9LAMI</name>
<keyword evidence="13" id="KW-0732">Signal</keyword>
<keyword evidence="6" id="KW-0630">Potassium</keyword>
<dbReference type="InterPro" id="IPR044880">
    <property type="entry name" value="NCX_ion-bd_dom_sf"/>
</dbReference>
<protein>
    <recommendedName>
        <fullName evidence="14">Sodium/calcium exchanger membrane region domain-containing protein</fullName>
    </recommendedName>
</protein>
<sequence length="537" mass="57939">MGFHKKSVFSRFLGLCFLLIIVHLVISDRVFRNPISVFDGNRDNGGGGDCRSAVGRFSDYKSKCEYVKTHGACLSKGYLNYLVIFYCAYSDHPFLGFSILGIWLLILFYVLGDTSSEYFCPSVAHLSRILKLSPTIAGTTLLPLGNGANDVFSSIISFTRSGNGDVGLNSILGGAFFISCFVVGIVSISVSSKQITVEKASFIRDTLFFLFALCCLLAITLIGKINLCFALCFVALYAVYIASVSVMHLGFKGERVMNPPIADELETPLLGFVDEEKGFVSDVIDDDGGDDRWWWWLCVLDLPLSLPRKLTIPVVAHGHWSRTFAVSSATLSPILLATLFNTQLLLDDDDTDTGGCSSSSTLRMFIYIAASCCGVVLGGVSFLAADPRRFLFPWLAGGFVMSVAWTYIIVEELVSMLVSLGDILGISPSILGLTVLAWGNSLSDLVSNVAMAVRGGEDGVQVAVSGCYAGPLFNTLVGLGVSLVLASWKEEGWYSVGTGDGDVCETMGFLMGGVLWAVVMLPRRGMKPDKFLGVGLL</sequence>
<evidence type="ECO:0000256" key="10">
    <source>
        <dbReference type="ARBA" id="ARBA00023201"/>
    </source>
</evidence>
<dbReference type="GO" id="GO:0006814">
    <property type="term" value="P:sodium ion transport"/>
    <property type="evidence" value="ECO:0007669"/>
    <property type="project" value="UniProtKB-KW"/>
</dbReference>
<dbReference type="EMBL" id="AUSU01008896">
    <property type="protein sequence ID" value="EPS58793.1"/>
    <property type="molecule type" value="Genomic_DNA"/>
</dbReference>
<feature type="transmembrane region" description="Helical" evidence="12">
    <location>
        <begin position="229"/>
        <end position="251"/>
    </location>
</feature>
<keyword evidence="2" id="KW-0813">Transport</keyword>
<feature type="chain" id="PRO_5004562252" description="Sodium/calcium exchanger membrane region domain-containing protein" evidence="13">
    <location>
        <begin position="28"/>
        <end position="537"/>
    </location>
</feature>
<evidence type="ECO:0000256" key="9">
    <source>
        <dbReference type="ARBA" id="ARBA00023136"/>
    </source>
</evidence>
<feature type="transmembrane region" description="Helical" evidence="12">
    <location>
        <begin position="460"/>
        <end position="486"/>
    </location>
</feature>
<feature type="transmembrane region" description="Helical" evidence="12">
    <location>
        <begin position="323"/>
        <end position="344"/>
    </location>
</feature>
<keyword evidence="4" id="KW-0633">Potassium transport</keyword>
<evidence type="ECO:0000256" key="8">
    <source>
        <dbReference type="ARBA" id="ARBA00023053"/>
    </source>
</evidence>
<proteinExistence type="inferred from homology"/>
<dbReference type="Gene3D" id="1.20.1420.30">
    <property type="entry name" value="NCX, central ion-binding region"/>
    <property type="match status" value="2"/>
</dbReference>
<feature type="transmembrane region" description="Helical" evidence="12">
    <location>
        <begin position="416"/>
        <end position="439"/>
    </location>
</feature>
<dbReference type="GO" id="GO:0008324">
    <property type="term" value="F:monoatomic cation transmembrane transporter activity"/>
    <property type="evidence" value="ECO:0007669"/>
    <property type="project" value="TreeGrafter"/>
</dbReference>
<accession>S8D7T7</accession>
<keyword evidence="3" id="KW-0050">Antiport</keyword>
<evidence type="ECO:0000256" key="12">
    <source>
        <dbReference type="SAM" id="Phobius"/>
    </source>
</evidence>
<dbReference type="AlphaFoldDB" id="S8D7T7"/>
<evidence type="ECO:0000256" key="1">
    <source>
        <dbReference type="ARBA" id="ARBA00004141"/>
    </source>
</evidence>
<keyword evidence="10" id="KW-0406">Ion transport</keyword>
<dbReference type="PANTHER" id="PTHR12266">
    <property type="entry name" value="NA+/CA2+ K+ INDEPENDENT EXCHANGER"/>
    <property type="match status" value="1"/>
</dbReference>
<evidence type="ECO:0000256" key="2">
    <source>
        <dbReference type="ARBA" id="ARBA00022448"/>
    </source>
</evidence>
<evidence type="ECO:0000256" key="5">
    <source>
        <dbReference type="ARBA" id="ARBA00022692"/>
    </source>
</evidence>
<dbReference type="Pfam" id="PF01699">
    <property type="entry name" value="Na_Ca_ex"/>
    <property type="match status" value="2"/>
</dbReference>
<comment type="subcellular location">
    <subcellularLocation>
        <location evidence="1">Membrane</location>
        <topology evidence="1">Multi-pass membrane protein</topology>
    </subcellularLocation>
</comment>
<keyword evidence="9 12" id="KW-0472">Membrane</keyword>
<feature type="domain" description="Sodium/calcium exchanger membrane region" evidence="14">
    <location>
        <begin position="395"/>
        <end position="536"/>
    </location>
</feature>
<feature type="transmembrane region" description="Helical" evidence="12">
    <location>
        <begin position="94"/>
        <end position="112"/>
    </location>
</feature>
<comment type="caution">
    <text evidence="15">The sequence shown here is derived from an EMBL/GenBank/DDBJ whole genome shotgun (WGS) entry which is preliminary data.</text>
</comment>
<evidence type="ECO:0000256" key="7">
    <source>
        <dbReference type="ARBA" id="ARBA00022989"/>
    </source>
</evidence>